<evidence type="ECO:0000259" key="11">
    <source>
        <dbReference type="Pfam" id="PF11975"/>
    </source>
</evidence>
<evidence type="ECO:0000313" key="12">
    <source>
        <dbReference type="EMBL" id="MFC5531356.1"/>
    </source>
</evidence>
<keyword evidence="13" id="KW-1185">Reference proteome</keyword>
<comment type="cofactor">
    <cofactor evidence="1">
        <name>Mn(2+)</name>
        <dbReference type="ChEBI" id="CHEBI:29035"/>
    </cofactor>
</comment>
<name>A0ABW0R3Q2_9BACL</name>
<dbReference type="InterPro" id="IPR053715">
    <property type="entry name" value="GH4_Enzyme_sf"/>
</dbReference>
<dbReference type="Gene3D" id="3.90.1820.10">
    <property type="entry name" value="AglA-like glucosidase"/>
    <property type="match status" value="1"/>
</dbReference>
<evidence type="ECO:0000256" key="1">
    <source>
        <dbReference type="ARBA" id="ARBA00001936"/>
    </source>
</evidence>
<evidence type="ECO:0000256" key="2">
    <source>
        <dbReference type="ARBA" id="ARBA00010141"/>
    </source>
</evidence>
<dbReference type="SUPFAM" id="SSF56327">
    <property type="entry name" value="LDH C-terminal domain-like"/>
    <property type="match status" value="1"/>
</dbReference>
<dbReference type="SUPFAM" id="SSF51735">
    <property type="entry name" value="NAD(P)-binding Rossmann-fold domains"/>
    <property type="match status" value="1"/>
</dbReference>
<dbReference type="Proteomes" id="UP001596108">
    <property type="component" value="Unassembled WGS sequence"/>
</dbReference>
<dbReference type="CDD" id="cd05297">
    <property type="entry name" value="GH4_alpha_glucosidase_galactosidase"/>
    <property type="match status" value="1"/>
</dbReference>
<evidence type="ECO:0000256" key="4">
    <source>
        <dbReference type="ARBA" id="ARBA00022801"/>
    </source>
</evidence>
<dbReference type="EMBL" id="JBHSNC010000053">
    <property type="protein sequence ID" value="MFC5531356.1"/>
    <property type="molecule type" value="Genomic_DNA"/>
</dbReference>
<comment type="cofactor">
    <cofactor evidence="9">
        <name>NAD(+)</name>
        <dbReference type="ChEBI" id="CHEBI:57540"/>
    </cofactor>
    <text evidence="9">Binds 1 NAD(+) per subunit.</text>
</comment>
<dbReference type="PANTHER" id="PTHR32092:SF6">
    <property type="entry name" value="ALPHA-GALACTOSIDASE"/>
    <property type="match status" value="1"/>
</dbReference>
<feature type="compositionally biased region" description="Basic and acidic residues" evidence="10">
    <location>
        <begin position="472"/>
        <end position="502"/>
    </location>
</feature>
<evidence type="ECO:0000256" key="6">
    <source>
        <dbReference type="ARBA" id="ARBA00023211"/>
    </source>
</evidence>
<dbReference type="InterPro" id="IPR036291">
    <property type="entry name" value="NAD(P)-bd_dom_sf"/>
</dbReference>
<protein>
    <submittedName>
        <fullName evidence="12">Alpha-glucosidase/alpha-galactosidase</fullName>
    </submittedName>
</protein>
<sequence>MAFKIAFIGAGSIGFTRGLLRDLLSVPEFKDIEVAFTDINAHNLEMVTALCQRDIAENGLAIRIEATTNRRQALGGANYVICTIRVGGLEAFATDIDIPLQYGVDQCVGDTLSAGGIMYGQRGIAAMLDICKDIREVAAKDALLLNYANPMAMLTWACNQYGGVRTVGLCHGVQGGHWQIAEAFGLKTEEVDIICAGINHQTWYVQIRHNGEDMTGKLLEAFEKHPDFSRTEKVRIDMLRRFGYYSTESNGHLSEYVPWYRKRLDEIEQWIDLGSWINGETGGYLRVCTEGRNWFETDFPNWMKEPALVYASENRSHEHGSYIIEGLETGRVYRGHFNVVNRGTITNLPDDAIIEAPGYVDRNGISMPLVGALPLGPAAVCNVSISVQRLAVEAAVHGDDKLLRQAFMMDPLVGAVCNPNEIWQMVDVMLVAGERWLPQYGSAIEEAKARLASGKRVPTREGYRGAARLHVKSVEEMQQDREAATKNAGEADKGKERAKSAH</sequence>
<dbReference type="InterPro" id="IPR001088">
    <property type="entry name" value="Glyco_hydro_4"/>
</dbReference>
<comment type="caution">
    <text evidence="12">The sequence shown here is derived from an EMBL/GenBank/DDBJ whole genome shotgun (WGS) entry which is preliminary data.</text>
</comment>
<evidence type="ECO:0000256" key="8">
    <source>
        <dbReference type="ARBA" id="ARBA00023295"/>
    </source>
</evidence>
<organism evidence="12 13">
    <name type="scientific">Cohnella yongneupensis</name>
    <dbReference type="NCBI Taxonomy" id="425006"/>
    <lineage>
        <taxon>Bacteria</taxon>
        <taxon>Bacillati</taxon>
        <taxon>Bacillota</taxon>
        <taxon>Bacilli</taxon>
        <taxon>Bacillales</taxon>
        <taxon>Paenibacillaceae</taxon>
        <taxon>Cohnella</taxon>
    </lineage>
</organism>
<proteinExistence type="inferred from homology"/>
<dbReference type="InterPro" id="IPR022616">
    <property type="entry name" value="Glyco_hydro_4_C"/>
</dbReference>
<comment type="similarity">
    <text evidence="2 9">Belongs to the glycosyl hydrolase 4 family.</text>
</comment>
<evidence type="ECO:0000256" key="3">
    <source>
        <dbReference type="ARBA" id="ARBA00022723"/>
    </source>
</evidence>
<evidence type="ECO:0000256" key="7">
    <source>
        <dbReference type="ARBA" id="ARBA00023277"/>
    </source>
</evidence>
<feature type="region of interest" description="Disordered" evidence="10">
    <location>
        <begin position="469"/>
        <end position="502"/>
    </location>
</feature>
<keyword evidence="4 9" id="KW-0378">Hydrolase</keyword>
<dbReference type="PANTHER" id="PTHR32092">
    <property type="entry name" value="6-PHOSPHO-BETA-GLUCOSIDASE-RELATED"/>
    <property type="match status" value="1"/>
</dbReference>
<dbReference type="RefSeq" id="WP_378113311.1">
    <property type="nucleotide sequence ID" value="NZ_JBHSNC010000053.1"/>
</dbReference>
<dbReference type="Pfam" id="PF11975">
    <property type="entry name" value="Glyco_hydro_4C"/>
    <property type="match status" value="1"/>
</dbReference>
<keyword evidence="5 9" id="KW-0520">NAD</keyword>
<accession>A0ABW0R3Q2</accession>
<evidence type="ECO:0000313" key="13">
    <source>
        <dbReference type="Proteomes" id="UP001596108"/>
    </source>
</evidence>
<reference evidence="13" key="1">
    <citation type="journal article" date="2019" name="Int. J. Syst. Evol. Microbiol.">
        <title>The Global Catalogue of Microorganisms (GCM) 10K type strain sequencing project: providing services to taxonomists for standard genome sequencing and annotation.</title>
        <authorList>
            <consortium name="The Broad Institute Genomics Platform"/>
            <consortium name="The Broad Institute Genome Sequencing Center for Infectious Disease"/>
            <person name="Wu L."/>
            <person name="Ma J."/>
        </authorList>
    </citation>
    <scope>NUCLEOTIDE SEQUENCE [LARGE SCALE GENOMIC DNA]</scope>
    <source>
        <strain evidence="13">CGMCC 1.18578</strain>
    </source>
</reference>
<evidence type="ECO:0000256" key="10">
    <source>
        <dbReference type="SAM" id="MobiDB-lite"/>
    </source>
</evidence>
<keyword evidence="7" id="KW-0119">Carbohydrate metabolism</keyword>
<evidence type="ECO:0000256" key="9">
    <source>
        <dbReference type="RuleBase" id="RU361152"/>
    </source>
</evidence>
<evidence type="ECO:0000256" key="5">
    <source>
        <dbReference type="ARBA" id="ARBA00023027"/>
    </source>
</evidence>
<gene>
    <name evidence="12" type="ORF">ACFPQ4_18205</name>
</gene>
<dbReference type="NCBIfam" id="NF011657">
    <property type="entry name" value="PRK15076.1"/>
    <property type="match status" value="1"/>
</dbReference>
<keyword evidence="3" id="KW-0479">Metal-binding</keyword>
<keyword evidence="6" id="KW-0464">Manganese</keyword>
<dbReference type="Pfam" id="PF02056">
    <property type="entry name" value="Glyco_hydro_4"/>
    <property type="match status" value="1"/>
</dbReference>
<feature type="domain" description="Glycosyl hydrolase family 4 C-terminal" evidence="11">
    <location>
        <begin position="195"/>
        <end position="413"/>
    </location>
</feature>
<keyword evidence="8 9" id="KW-0326">Glycosidase</keyword>
<dbReference type="InterPro" id="IPR015955">
    <property type="entry name" value="Lactate_DH/Glyco_Ohase_4_C"/>
</dbReference>
<dbReference type="PRINTS" id="PR00732">
    <property type="entry name" value="GLHYDRLASE4"/>
</dbReference>